<feature type="repeat" description="TPR" evidence="3">
    <location>
        <begin position="483"/>
        <end position="516"/>
    </location>
</feature>
<feature type="repeat" description="TPR" evidence="3">
    <location>
        <begin position="441"/>
        <end position="474"/>
    </location>
</feature>
<dbReference type="PROSITE" id="PS50005">
    <property type="entry name" value="TPR"/>
    <property type="match status" value="4"/>
</dbReference>
<dbReference type="PANTHER" id="PTHR45641">
    <property type="entry name" value="TETRATRICOPEPTIDE REPEAT PROTEIN (AFU_ORTHOLOGUE AFUA_6G03870)"/>
    <property type="match status" value="1"/>
</dbReference>
<evidence type="ECO:0000256" key="1">
    <source>
        <dbReference type="ARBA" id="ARBA00022737"/>
    </source>
</evidence>
<evidence type="ECO:0000313" key="6">
    <source>
        <dbReference type="EMBL" id="CAF1644322.1"/>
    </source>
</evidence>
<dbReference type="OrthoDB" id="418911at2759"/>
<dbReference type="AlphaFoldDB" id="A0A816EAT6"/>
<evidence type="ECO:0000313" key="7">
    <source>
        <dbReference type="Proteomes" id="UP000663828"/>
    </source>
</evidence>
<dbReference type="Pfam" id="PF13424">
    <property type="entry name" value="TPR_12"/>
    <property type="match status" value="3"/>
</dbReference>
<feature type="repeat" description="TPR" evidence="3">
    <location>
        <begin position="609"/>
        <end position="642"/>
    </location>
</feature>
<dbReference type="SUPFAM" id="SSF56399">
    <property type="entry name" value="ADP-ribosylation"/>
    <property type="match status" value="1"/>
</dbReference>
<accession>A0A816EAT6</accession>
<dbReference type="InterPro" id="IPR003540">
    <property type="entry name" value="ADP-ribosyltransferase"/>
</dbReference>
<dbReference type="PANTHER" id="PTHR45641:SF19">
    <property type="entry name" value="NEPHROCYSTIN-3"/>
    <property type="match status" value="1"/>
</dbReference>
<dbReference type="Pfam" id="PF03496">
    <property type="entry name" value="ADPrib_exo_Tox"/>
    <property type="match status" value="1"/>
</dbReference>
<keyword evidence="7" id="KW-1185">Reference proteome</keyword>
<dbReference type="EMBL" id="CAJNOJ010000212">
    <property type="protein sequence ID" value="CAF1296254.1"/>
    <property type="molecule type" value="Genomic_DNA"/>
</dbReference>
<feature type="repeat" description="TPR" evidence="3">
    <location>
        <begin position="525"/>
        <end position="558"/>
    </location>
</feature>
<evidence type="ECO:0000259" key="4">
    <source>
        <dbReference type="Pfam" id="PF03496"/>
    </source>
</evidence>
<proteinExistence type="predicted"/>
<protein>
    <recommendedName>
        <fullName evidence="4">ADP ribosyltransferase domain-containing protein</fullName>
    </recommendedName>
</protein>
<reference evidence="6" key="1">
    <citation type="submission" date="2021-02" db="EMBL/GenBank/DDBJ databases">
        <authorList>
            <person name="Nowell W R."/>
        </authorList>
    </citation>
    <scope>NUCLEOTIDE SEQUENCE</scope>
</reference>
<dbReference type="InterPro" id="IPR019734">
    <property type="entry name" value="TPR_rpt"/>
</dbReference>
<organism evidence="6 7">
    <name type="scientific">Adineta ricciae</name>
    <name type="common">Rotifer</name>
    <dbReference type="NCBI Taxonomy" id="249248"/>
    <lineage>
        <taxon>Eukaryota</taxon>
        <taxon>Metazoa</taxon>
        <taxon>Spiralia</taxon>
        <taxon>Gnathifera</taxon>
        <taxon>Rotifera</taxon>
        <taxon>Eurotatoria</taxon>
        <taxon>Bdelloidea</taxon>
        <taxon>Adinetida</taxon>
        <taxon>Adinetidae</taxon>
        <taxon>Adineta</taxon>
    </lineage>
</organism>
<evidence type="ECO:0000313" key="5">
    <source>
        <dbReference type="EMBL" id="CAF1296254.1"/>
    </source>
</evidence>
<evidence type="ECO:0000256" key="3">
    <source>
        <dbReference type="PROSITE-ProRule" id="PRU00339"/>
    </source>
</evidence>
<dbReference type="Gene3D" id="1.25.40.10">
    <property type="entry name" value="Tetratricopeptide repeat domain"/>
    <property type="match status" value="3"/>
</dbReference>
<dbReference type="PROSITE" id="PS50293">
    <property type="entry name" value="TPR_REGION"/>
    <property type="match status" value="2"/>
</dbReference>
<dbReference type="SUPFAM" id="SSF48452">
    <property type="entry name" value="TPR-like"/>
    <property type="match status" value="1"/>
</dbReference>
<keyword evidence="2 3" id="KW-0802">TPR repeat</keyword>
<keyword evidence="1" id="KW-0677">Repeat</keyword>
<dbReference type="PROSITE" id="PS51996">
    <property type="entry name" value="TR_MART"/>
    <property type="match status" value="1"/>
</dbReference>
<dbReference type="InterPro" id="IPR011990">
    <property type="entry name" value="TPR-like_helical_dom_sf"/>
</dbReference>
<dbReference type="EMBL" id="CAJNOR010009410">
    <property type="protein sequence ID" value="CAF1644322.1"/>
    <property type="molecule type" value="Genomic_DNA"/>
</dbReference>
<dbReference type="Gene3D" id="3.90.176.10">
    <property type="entry name" value="Toxin ADP-ribosyltransferase, Chain A, domain 1"/>
    <property type="match status" value="1"/>
</dbReference>
<dbReference type="Proteomes" id="UP000663852">
    <property type="component" value="Unassembled WGS sequence"/>
</dbReference>
<comment type="caution">
    <text evidence="6">The sequence shown here is derived from an EMBL/GenBank/DDBJ whole genome shotgun (WGS) entry which is preliminary data.</text>
</comment>
<name>A0A816EAT6_ADIRI</name>
<dbReference type="Proteomes" id="UP000663828">
    <property type="component" value="Unassembled WGS sequence"/>
</dbReference>
<evidence type="ECO:0000256" key="2">
    <source>
        <dbReference type="ARBA" id="ARBA00022803"/>
    </source>
</evidence>
<dbReference type="SMART" id="SM00028">
    <property type="entry name" value="TPR"/>
    <property type="match status" value="6"/>
</dbReference>
<gene>
    <name evidence="5" type="ORF">EDS130_LOCUS30359</name>
    <name evidence="6" type="ORF">XAT740_LOCUS53870</name>
</gene>
<feature type="domain" description="ADP ribosyltransferase" evidence="4">
    <location>
        <begin position="225"/>
        <end position="371"/>
    </location>
</feature>
<sequence length="664" mass="76846">MRSTQRASARHCVGIDKIQNVLAVWLDNNINNSSADCRNTTSQLQRAIHDLHIYKDYDACIDFIETIEDRKICLITSGSLGQQILSRVHDMSQIDSIFVFCGNRQRREQWTGEWPKIKGLFTDIKSICDALKQAVRQCEQNAISISFVTSDKRLNQLDPSFMYTQIFKEILLTIKFDDTYMKQYVNYCREVFVGNKAELKNIKRSKRKYHRKTPIWWYTLESFLYPMLNRAIRLMNGDILTRMGFFINDLHQQIQQLHQEQNITEIFTVYRGQGLSKDDFEQLQQNKKGIMSFNNFLSTSRFYDIAFNFARKNANNPHLMGIVFVMEINPTQSTISFASVRNISAIAQEDEVLFSMHSVFRIDDVKQMGDNAKIFEVHLTLTNDKDKQLNELTERMREESFPDEDGWYRMGLLLERVGQNNKAEEVYQMLLDRETKKSGKALIYHQLGSIEYNRGEYQKAIGYYEKSLAINENSLSSTDPELAKSYNNIGNVYFNVGDHRRALQSHEKALAILQRALVPNHLTLSSLYNNIGAVYSMTGDCCKALSYYEEALAIQQQSLPPTHPHLAMSHTNIANMHNTMCDYRKALASYEKVLVLQQQSLPPNHPDLAMSHNNIGVVYDNMKDYSKACAYFECALQIAHQTLPSHHPKLYEYKSNLEHAKTKC</sequence>
<dbReference type="GO" id="GO:0005576">
    <property type="term" value="C:extracellular region"/>
    <property type="evidence" value="ECO:0007669"/>
    <property type="project" value="InterPro"/>
</dbReference>